<accession>A0ABW3RN78</accession>
<dbReference type="RefSeq" id="WP_380897517.1">
    <property type="nucleotide sequence ID" value="NZ_JBHTKY010000022.1"/>
</dbReference>
<dbReference type="InterPro" id="IPR024355">
    <property type="entry name" value="TraQ_bacteroidetes"/>
</dbReference>
<dbReference type="Proteomes" id="UP001597205">
    <property type="component" value="Unassembled WGS sequence"/>
</dbReference>
<reference evidence="3" key="1">
    <citation type="journal article" date="2019" name="Int. J. Syst. Evol. Microbiol.">
        <title>The Global Catalogue of Microorganisms (GCM) 10K type strain sequencing project: providing services to taxonomists for standard genome sequencing and annotation.</title>
        <authorList>
            <consortium name="The Broad Institute Genomics Platform"/>
            <consortium name="The Broad Institute Genome Sequencing Center for Infectious Disease"/>
            <person name="Wu L."/>
            <person name="Ma J."/>
        </authorList>
    </citation>
    <scope>NUCLEOTIDE SEQUENCE [LARGE SCALE GENOMIC DNA]</scope>
    <source>
        <strain evidence="3">CCUG 52468</strain>
    </source>
</reference>
<evidence type="ECO:0000256" key="1">
    <source>
        <dbReference type="SAM" id="SignalP"/>
    </source>
</evidence>
<dbReference type="Pfam" id="PF12988">
    <property type="entry name" value="TraQ_transposon"/>
    <property type="match status" value="1"/>
</dbReference>
<gene>
    <name evidence="2" type="ORF">ACFQ2C_13760</name>
</gene>
<name>A0ABW3RN78_9SPHI</name>
<evidence type="ECO:0000313" key="2">
    <source>
        <dbReference type="EMBL" id="MFD1166674.1"/>
    </source>
</evidence>
<organism evidence="2 3">
    <name type="scientific">Sphingobacterium daejeonense</name>
    <dbReference type="NCBI Taxonomy" id="371142"/>
    <lineage>
        <taxon>Bacteria</taxon>
        <taxon>Pseudomonadati</taxon>
        <taxon>Bacteroidota</taxon>
        <taxon>Sphingobacteriia</taxon>
        <taxon>Sphingobacteriales</taxon>
        <taxon>Sphingobacteriaceae</taxon>
        <taxon>Sphingobacterium</taxon>
    </lineage>
</organism>
<protein>
    <submittedName>
        <fullName evidence="2">DUF3872 domain-containing protein</fullName>
    </submittedName>
</protein>
<dbReference type="EMBL" id="JBHTKY010000022">
    <property type="protein sequence ID" value="MFD1166674.1"/>
    <property type="molecule type" value="Genomic_DNA"/>
</dbReference>
<proteinExistence type="predicted"/>
<dbReference type="CDD" id="cd13120">
    <property type="entry name" value="BF2867_like_N"/>
    <property type="match status" value="1"/>
</dbReference>
<dbReference type="InterPro" id="IPR038707">
    <property type="entry name" value="TraQ_sf"/>
</dbReference>
<keyword evidence="1" id="KW-0732">Signal</keyword>
<dbReference type="PROSITE" id="PS51257">
    <property type="entry name" value="PROKAR_LIPOPROTEIN"/>
    <property type="match status" value="1"/>
</dbReference>
<comment type="caution">
    <text evidence="2">The sequence shown here is derived from an EMBL/GenBank/DDBJ whole genome shotgun (WGS) entry which is preliminary data.</text>
</comment>
<feature type="chain" id="PRO_5045143320" evidence="1">
    <location>
        <begin position="28"/>
        <end position="144"/>
    </location>
</feature>
<evidence type="ECO:0000313" key="3">
    <source>
        <dbReference type="Proteomes" id="UP001597205"/>
    </source>
</evidence>
<keyword evidence="3" id="KW-1185">Reference proteome</keyword>
<sequence length="144" mass="16757">MKAIFNKFKTGLLLLILSASFMLVSCSKDDELEIQNDFPFEVNVMPIPKDVANGQTIEIRITIQRTGNYSNTQYYLRYFQFDGQGTLRYYDDAPYLPNDLYSLPTEQFRLYYTSNSIVSQAFDVWISDSFGNEKQLSFQFNNSN</sequence>
<feature type="signal peptide" evidence="1">
    <location>
        <begin position="1"/>
        <end position="27"/>
    </location>
</feature>
<dbReference type="Gene3D" id="2.60.40.2410">
    <property type="entry name" value="Uncharacterised protein PF12988, DUF3872"/>
    <property type="match status" value="1"/>
</dbReference>